<dbReference type="PANTHER" id="PTHR46248">
    <property type="entry name" value="EXPRESSED PROTEIN"/>
    <property type="match status" value="1"/>
</dbReference>
<dbReference type="OrthoDB" id="829at2759"/>
<proteinExistence type="predicted"/>
<name>A0A9E7EUF1_9LILI</name>
<dbReference type="AlphaFoldDB" id="A0A9E7EUF1"/>
<evidence type="ECO:0000313" key="3">
    <source>
        <dbReference type="EMBL" id="URD82212.1"/>
    </source>
</evidence>
<protein>
    <submittedName>
        <fullName evidence="3">ABC transporter G family member</fullName>
    </submittedName>
</protein>
<sequence>MDASLSEWLTDPMCVLQGRKSAGVPPRRLDLEKEVAELQRMLHDEEKVHEILERALLPQNALLTLPISGLLPKKSFLELGMPSNPEMALGLKNKAALNVGGHKLNALAIKHLILKQSSNSNEDDWKVHKDDKEMVPKDYGLEQSNPNIVFALCSGCKSSPAVRIYTADGVVGELEKSKMDYLQASIAVTTTKRILIPHLLHSNMHDFARDSDSLVDWIVNQLPASWPLRKSMLECLKGRTAAKISHTMDVIPNDSEFQYLVPM</sequence>
<organism evidence="3 4">
    <name type="scientific">Musa troglodytarum</name>
    <name type="common">fe'i banana</name>
    <dbReference type="NCBI Taxonomy" id="320322"/>
    <lineage>
        <taxon>Eukaryota</taxon>
        <taxon>Viridiplantae</taxon>
        <taxon>Streptophyta</taxon>
        <taxon>Embryophyta</taxon>
        <taxon>Tracheophyta</taxon>
        <taxon>Spermatophyta</taxon>
        <taxon>Magnoliopsida</taxon>
        <taxon>Liliopsida</taxon>
        <taxon>Zingiberales</taxon>
        <taxon>Musaceae</taxon>
        <taxon>Musa</taxon>
    </lineage>
</organism>
<keyword evidence="4" id="KW-1185">Reference proteome</keyword>
<evidence type="ECO:0000259" key="2">
    <source>
        <dbReference type="Pfam" id="PF04784"/>
    </source>
</evidence>
<keyword evidence="1" id="KW-0175">Coiled coil</keyword>
<feature type="domain" description="DUF547" evidence="2">
    <location>
        <begin position="74"/>
        <end position="182"/>
    </location>
</feature>
<dbReference type="Pfam" id="PF04784">
    <property type="entry name" value="DUF547"/>
    <property type="match status" value="1"/>
</dbReference>
<gene>
    <name evidence="3" type="ORF">MUK42_02873</name>
</gene>
<evidence type="ECO:0000256" key="1">
    <source>
        <dbReference type="SAM" id="Coils"/>
    </source>
</evidence>
<evidence type="ECO:0000313" key="4">
    <source>
        <dbReference type="Proteomes" id="UP001055439"/>
    </source>
</evidence>
<reference evidence="3" key="1">
    <citation type="submission" date="2022-05" db="EMBL/GenBank/DDBJ databases">
        <title>The Musa troglodytarum L. genome provides insights into the mechanism of non-climacteric behaviour and enrichment of carotenoids.</title>
        <authorList>
            <person name="Wang J."/>
        </authorList>
    </citation>
    <scope>NUCLEOTIDE SEQUENCE</scope>
    <source>
        <tissue evidence="3">Leaf</tissue>
    </source>
</reference>
<dbReference type="InterPro" id="IPR006869">
    <property type="entry name" value="DUF547"/>
</dbReference>
<dbReference type="PANTHER" id="PTHR46248:SF6">
    <property type="entry name" value="OS03G0859900 PROTEIN"/>
    <property type="match status" value="1"/>
</dbReference>
<accession>A0A9E7EUF1</accession>
<dbReference type="EMBL" id="CP097503">
    <property type="protein sequence ID" value="URD82212.1"/>
    <property type="molecule type" value="Genomic_DNA"/>
</dbReference>
<dbReference type="Proteomes" id="UP001055439">
    <property type="component" value="Chromosome 10"/>
</dbReference>
<feature type="coiled-coil region" evidence="1">
    <location>
        <begin position="28"/>
        <end position="55"/>
    </location>
</feature>